<dbReference type="Ensembl" id="ENSECAT00000019294.4">
    <property type="protein sequence ID" value="ENSECAP00000015785.3"/>
    <property type="gene ID" value="ENSECAG00000018260.4"/>
</dbReference>
<dbReference type="GeneTree" id="ENSGT00940000162623"/>
<dbReference type="GO" id="GO:0008283">
    <property type="term" value="P:cell population proliferation"/>
    <property type="evidence" value="ECO:0007669"/>
    <property type="project" value="Ensembl"/>
</dbReference>
<dbReference type="Bgee" id="ENSECAG00000018260">
    <property type="expression patterns" value="Expressed in epithelium of bronchus and 1 other cell type or tissue"/>
</dbReference>
<reference evidence="8" key="2">
    <citation type="submission" date="2025-08" db="UniProtKB">
        <authorList>
            <consortium name="Ensembl"/>
        </authorList>
    </citation>
    <scope>IDENTIFICATION</scope>
    <source>
        <strain evidence="8">Thoroughbred</strain>
    </source>
</reference>
<feature type="chain" id="PRO_5023901385" evidence="6">
    <location>
        <begin position="26"/>
        <end position="85"/>
    </location>
</feature>
<dbReference type="Gene3D" id="4.10.110.10">
    <property type="entry name" value="Spasmolytic Protein, domain 1"/>
    <property type="match status" value="1"/>
</dbReference>
<dbReference type="AlphaFoldDB" id="F6Q3P2"/>
<dbReference type="InterPro" id="IPR044913">
    <property type="entry name" value="P_trefoil_dom_sf"/>
</dbReference>
<dbReference type="GO" id="GO:0030154">
    <property type="term" value="P:cell differentiation"/>
    <property type="evidence" value="ECO:0007669"/>
    <property type="project" value="Ensembl"/>
</dbReference>
<evidence type="ECO:0000259" key="7">
    <source>
        <dbReference type="PROSITE" id="PS51448"/>
    </source>
</evidence>
<feature type="disulfide bond" evidence="5">
    <location>
        <begin position="32"/>
        <end position="58"/>
    </location>
</feature>
<dbReference type="PRINTS" id="PR00680">
    <property type="entry name" value="PTREFOIL"/>
</dbReference>
<evidence type="ECO:0000256" key="4">
    <source>
        <dbReference type="ARBA" id="ARBA00023157"/>
    </source>
</evidence>
<reference evidence="8 9" key="1">
    <citation type="journal article" date="2009" name="Science">
        <title>Genome sequence, comparative analysis, and population genetics of the domestic horse.</title>
        <authorList>
            <consortium name="Broad Institute Genome Sequencing Platform"/>
            <consortium name="Broad Institute Whole Genome Assembly Team"/>
            <person name="Wade C.M."/>
            <person name="Giulotto E."/>
            <person name="Sigurdsson S."/>
            <person name="Zoli M."/>
            <person name="Gnerre S."/>
            <person name="Imsland F."/>
            <person name="Lear T.L."/>
            <person name="Adelson D.L."/>
            <person name="Bailey E."/>
            <person name="Bellone R.R."/>
            <person name="Bloecker H."/>
            <person name="Distl O."/>
            <person name="Edgar R.C."/>
            <person name="Garber M."/>
            <person name="Leeb T."/>
            <person name="Mauceli E."/>
            <person name="MacLeod J.N."/>
            <person name="Penedo M.C.T."/>
            <person name="Raison J.M."/>
            <person name="Sharpe T."/>
            <person name="Vogel J."/>
            <person name="Andersson L."/>
            <person name="Antczak D.F."/>
            <person name="Biagi T."/>
            <person name="Binns M.M."/>
            <person name="Chowdhary B.P."/>
            <person name="Coleman S.J."/>
            <person name="Della Valle G."/>
            <person name="Fryc S."/>
            <person name="Guerin G."/>
            <person name="Hasegawa T."/>
            <person name="Hill E.W."/>
            <person name="Jurka J."/>
            <person name="Kiialainen A."/>
            <person name="Lindgren G."/>
            <person name="Liu J."/>
            <person name="Magnani E."/>
            <person name="Mickelson J.R."/>
            <person name="Murray J."/>
            <person name="Nergadze S.G."/>
            <person name="Onofrio R."/>
            <person name="Pedroni S."/>
            <person name="Piras M.F."/>
            <person name="Raudsepp T."/>
            <person name="Rocchi M."/>
            <person name="Roeed K.H."/>
            <person name="Ryder O.A."/>
            <person name="Searle S."/>
            <person name="Skow L."/>
            <person name="Swinburne J.E."/>
            <person name="Syvaenen A.C."/>
            <person name="Tozaki T."/>
            <person name="Valberg S.J."/>
            <person name="Vaudin M."/>
            <person name="White J.R."/>
            <person name="Zody M.C."/>
            <person name="Lander E.S."/>
            <person name="Lindblad-Toh K."/>
        </authorList>
    </citation>
    <scope>NUCLEOTIDE SEQUENCE [LARGE SCALE GENOMIC DNA]</scope>
    <source>
        <strain evidence="8 9">Thoroughbred</strain>
    </source>
</reference>
<dbReference type="PROSITE" id="PS51448">
    <property type="entry name" value="P_TREFOIL_2"/>
    <property type="match status" value="1"/>
</dbReference>
<keyword evidence="4 5" id="KW-1015">Disulfide bond</keyword>
<dbReference type="InterPro" id="IPR017957">
    <property type="entry name" value="P_trefoil_CS"/>
</dbReference>
<evidence type="ECO:0000313" key="9">
    <source>
        <dbReference type="Proteomes" id="UP000002281"/>
    </source>
</evidence>
<feature type="disulfide bond" evidence="5">
    <location>
        <begin position="52"/>
        <end position="69"/>
    </location>
</feature>
<dbReference type="VGNC" id="VGNC:24041">
    <property type="gene designation" value="TFF1"/>
</dbReference>
<dbReference type="SMART" id="SM00018">
    <property type="entry name" value="PD"/>
    <property type="match status" value="1"/>
</dbReference>
<dbReference type="STRING" id="9796.ENSECAP00000015785"/>
<reference evidence="8" key="3">
    <citation type="submission" date="2025-09" db="UniProtKB">
        <authorList>
            <consortium name="Ensembl"/>
        </authorList>
    </citation>
    <scope>IDENTIFICATION</scope>
    <source>
        <strain evidence="8">Thoroughbred</strain>
    </source>
</reference>
<sequence>VTAAMEPKALCVLVVVFSLALSTLAQSEAETCTVAAQARTNCGFPGVTASECKDKGCCFDDTVRGVPWCFHPVAVDDSSEDECPF</sequence>
<dbReference type="InParanoid" id="F6Q3P2"/>
<feature type="signal peptide" evidence="6">
    <location>
        <begin position="1"/>
        <end position="25"/>
    </location>
</feature>
<gene>
    <name evidence="8 10" type="primary">TFF1</name>
</gene>
<dbReference type="CDD" id="cd00111">
    <property type="entry name" value="Trefoil"/>
    <property type="match status" value="1"/>
</dbReference>
<keyword evidence="9" id="KW-1185">Reference proteome</keyword>
<dbReference type="GO" id="GO:0005615">
    <property type="term" value="C:extracellular space"/>
    <property type="evidence" value="ECO:0000318"/>
    <property type="project" value="GO_Central"/>
</dbReference>
<feature type="domain" description="P-type" evidence="7">
    <location>
        <begin position="30"/>
        <end position="73"/>
    </location>
</feature>
<accession>F6Q3P2</accession>
<feature type="disulfide bond" evidence="5">
    <location>
        <begin position="42"/>
        <end position="57"/>
    </location>
</feature>
<organism evidence="8 9">
    <name type="scientific">Equus caballus</name>
    <name type="common">Horse</name>
    <dbReference type="NCBI Taxonomy" id="9796"/>
    <lineage>
        <taxon>Eukaryota</taxon>
        <taxon>Metazoa</taxon>
        <taxon>Chordata</taxon>
        <taxon>Craniata</taxon>
        <taxon>Vertebrata</taxon>
        <taxon>Euteleostomi</taxon>
        <taxon>Mammalia</taxon>
        <taxon>Eutheria</taxon>
        <taxon>Laurasiatheria</taxon>
        <taxon>Perissodactyla</taxon>
        <taxon>Equidae</taxon>
        <taxon>Equus</taxon>
    </lineage>
</organism>
<dbReference type="OMA" id="FPWCFHP"/>
<evidence type="ECO:0000313" key="10">
    <source>
        <dbReference type="VGNC" id="VGNC:24041"/>
    </source>
</evidence>
<dbReference type="SMR" id="F6Q3P2"/>
<dbReference type="PANTHER" id="PTHR13826">
    <property type="entry name" value="INTESTINAL TREFOIL FACTOR-RELATED"/>
    <property type="match status" value="1"/>
</dbReference>
<keyword evidence="3 6" id="KW-0732">Signal</keyword>
<evidence type="ECO:0000256" key="2">
    <source>
        <dbReference type="ARBA" id="ARBA00022525"/>
    </source>
</evidence>
<dbReference type="PROSITE" id="PS00025">
    <property type="entry name" value="P_TREFOIL_1"/>
    <property type="match status" value="1"/>
</dbReference>
<dbReference type="FunCoup" id="F6Q3P2">
    <property type="interactions" value="5"/>
</dbReference>
<evidence type="ECO:0007829" key="11">
    <source>
        <dbReference type="PeptideAtlas" id="F6Q3P2"/>
    </source>
</evidence>
<comment type="subcellular location">
    <subcellularLocation>
        <location evidence="1">Secreted</location>
    </subcellularLocation>
</comment>
<keyword evidence="11" id="KW-1267">Proteomics identification</keyword>
<evidence type="ECO:0000256" key="3">
    <source>
        <dbReference type="ARBA" id="ARBA00022729"/>
    </source>
</evidence>
<dbReference type="HOGENOM" id="CLU_179440_1_0_1"/>
<proteinExistence type="evidence at protein level"/>
<dbReference type="PANTHER" id="PTHR13826:SF18">
    <property type="entry name" value="TREFOIL FACTOR 1"/>
    <property type="match status" value="1"/>
</dbReference>
<evidence type="ECO:0000313" key="8">
    <source>
        <dbReference type="Ensembl" id="ENSECAP00000015785.3"/>
    </source>
</evidence>
<keyword evidence="2" id="KW-0964">Secreted</keyword>
<dbReference type="FunFam" id="4.10.110.10:FF:000001">
    <property type="entry name" value="Trefoil factor 3"/>
    <property type="match status" value="1"/>
</dbReference>
<dbReference type="Pfam" id="PF00088">
    <property type="entry name" value="Trefoil"/>
    <property type="match status" value="1"/>
</dbReference>
<evidence type="ECO:0000256" key="5">
    <source>
        <dbReference type="PROSITE-ProRule" id="PRU00779"/>
    </source>
</evidence>
<dbReference type="GO" id="GO:0008285">
    <property type="term" value="P:negative regulation of cell population proliferation"/>
    <property type="evidence" value="ECO:0007669"/>
    <property type="project" value="Ensembl"/>
</dbReference>
<dbReference type="InterPro" id="IPR000519">
    <property type="entry name" value="P_trefoil_dom"/>
</dbReference>
<name>F6Q3P2_HORSE</name>
<dbReference type="SUPFAM" id="SSF57492">
    <property type="entry name" value="Trefoil"/>
    <property type="match status" value="1"/>
</dbReference>
<dbReference type="GO" id="GO:0030277">
    <property type="term" value="P:maintenance of gastrointestinal epithelium"/>
    <property type="evidence" value="ECO:0000318"/>
    <property type="project" value="GO_Central"/>
</dbReference>
<evidence type="ECO:0000256" key="6">
    <source>
        <dbReference type="SAM" id="SignalP"/>
    </source>
</evidence>
<dbReference type="InterPro" id="IPR017994">
    <property type="entry name" value="P_trefoil_chordata"/>
</dbReference>
<dbReference type="PaxDb" id="9796-ENSECAP00000015785"/>
<evidence type="ECO:0000256" key="1">
    <source>
        <dbReference type="ARBA" id="ARBA00004613"/>
    </source>
</evidence>
<dbReference type="Proteomes" id="UP000002281">
    <property type="component" value="Chromosome 26"/>
</dbReference>
<protein>
    <submittedName>
        <fullName evidence="8">Trefoil factor 1</fullName>
    </submittedName>
</protein>